<comment type="subcellular location">
    <subcellularLocation>
        <location evidence="1 9">Cell outer membrane</location>
        <topology evidence="1 9">Multi-pass membrane protein</topology>
    </subcellularLocation>
</comment>
<dbReference type="InterPro" id="IPR039426">
    <property type="entry name" value="TonB-dep_rcpt-like"/>
</dbReference>
<evidence type="ECO:0000256" key="4">
    <source>
        <dbReference type="ARBA" id="ARBA00022452"/>
    </source>
</evidence>
<comment type="caution">
    <text evidence="13">The sequence shown here is derived from an EMBL/GenBank/DDBJ whole genome shotgun (WGS) entry which is preliminary data.</text>
</comment>
<keyword evidence="4 9" id="KW-1134">Transmembrane beta strand</keyword>
<dbReference type="Pfam" id="PF07715">
    <property type="entry name" value="Plug"/>
    <property type="match status" value="1"/>
</dbReference>
<accession>A0A7Y0E3F0</accession>
<name>A0A7Y0E3F0_9PROT</name>
<dbReference type="PROSITE" id="PS52016">
    <property type="entry name" value="TONB_DEPENDENT_REC_3"/>
    <property type="match status" value="1"/>
</dbReference>
<dbReference type="InterPro" id="IPR011276">
    <property type="entry name" value="TonB_haem/Hb_rcpt"/>
</dbReference>
<dbReference type="GO" id="GO:0015232">
    <property type="term" value="F:heme transmembrane transporter activity"/>
    <property type="evidence" value="ECO:0007669"/>
    <property type="project" value="InterPro"/>
</dbReference>
<keyword evidence="8 9" id="KW-0998">Cell outer membrane</keyword>
<dbReference type="Gene3D" id="2.40.170.20">
    <property type="entry name" value="TonB-dependent receptor, beta-barrel domain"/>
    <property type="match status" value="1"/>
</dbReference>
<evidence type="ECO:0000256" key="6">
    <source>
        <dbReference type="ARBA" id="ARBA00023077"/>
    </source>
</evidence>
<gene>
    <name evidence="13" type="ORF">HH303_18190</name>
</gene>
<evidence type="ECO:0000256" key="3">
    <source>
        <dbReference type="ARBA" id="ARBA00022448"/>
    </source>
</evidence>
<protein>
    <submittedName>
        <fullName evidence="13">TonB-dependent receptor</fullName>
    </submittedName>
</protein>
<evidence type="ECO:0000256" key="8">
    <source>
        <dbReference type="ARBA" id="ARBA00023237"/>
    </source>
</evidence>
<keyword evidence="13" id="KW-0675">Receptor</keyword>
<dbReference type="CDD" id="cd01347">
    <property type="entry name" value="ligand_gated_channel"/>
    <property type="match status" value="1"/>
</dbReference>
<keyword evidence="6 10" id="KW-0798">TonB box</keyword>
<dbReference type="InterPro" id="IPR000531">
    <property type="entry name" value="Beta-barrel_TonB"/>
</dbReference>
<dbReference type="Proteomes" id="UP000539372">
    <property type="component" value="Unassembled WGS sequence"/>
</dbReference>
<dbReference type="EMBL" id="JABBNT010000005">
    <property type="protein sequence ID" value="NMM46428.1"/>
    <property type="molecule type" value="Genomic_DNA"/>
</dbReference>
<evidence type="ECO:0000256" key="10">
    <source>
        <dbReference type="RuleBase" id="RU003357"/>
    </source>
</evidence>
<dbReference type="GO" id="GO:0015344">
    <property type="term" value="F:siderophore uptake transmembrane transporter activity"/>
    <property type="evidence" value="ECO:0007669"/>
    <property type="project" value="TreeGrafter"/>
</dbReference>
<evidence type="ECO:0000313" key="14">
    <source>
        <dbReference type="Proteomes" id="UP000539372"/>
    </source>
</evidence>
<dbReference type="GO" id="GO:0044718">
    <property type="term" value="P:siderophore transmembrane transport"/>
    <property type="evidence" value="ECO:0007669"/>
    <property type="project" value="TreeGrafter"/>
</dbReference>
<keyword evidence="14" id="KW-1185">Reference proteome</keyword>
<keyword evidence="3 9" id="KW-0813">Transport</keyword>
<evidence type="ECO:0000259" key="12">
    <source>
        <dbReference type="Pfam" id="PF07715"/>
    </source>
</evidence>
<dbReference type="PANTHER" id="PTHR30069">
    <property type="entry name" value="TONB-DEPENDENT OUTER MEMBRANE RECEPTOR"/>
    <property type="match status" value="1"/>
</dbReference>
<dbReference type="InterPro" id="IPR012910">
    <property type="entry name" value="Plug_dom"/>
</dbReference>
<dbReference type="Pfam" id="PF00593">
    <property type="entry name" value="TonB_dep_Rec_b-barrel"/>
    <property type="match status" value="1"/>
</dbReference>
<dbReference type="PANTHER" id="PTHR30069:SF41">
    <property type="entry name" value="HEME_HEMOPEXIN UTILIZATION PROTEIN C"/>
    <property type="match status" value="1"/>
</dbReference>
<feature type="domain" description="TonB-dependent receptor-like beta-barrel" evidence="11">
    <location>
        <begin position="232"/>
        <end position="619"/>
    </location>
</feature>
<evidence type="ECO:0000256" key="2">
    <source>
        <dbReference type="ARBA" id="ARBA00009810"/>
    </source>
</evidence>
<proteinExistence type="inferred from homology"/>
<feature type="domain" description="TonB-dependent receptor plug" evidence="12">
    <location>
        <begin position="15"/>
        <end position="126"/>
    </location>
</feature>
<sequence>MDRIVVSAGAEKVAIDTPQSVSVVDQEDLDTEQATTIGDAVTDLPGVKAVGSDRVLGESFNIRGFGAPESPADENRLIITVDGAQKFYEQYRMGSLFTDPELYKRIEVLRGPASSTLYGSGALAGAINLTTKDASDFLRDGEDYTLRQKLGFNSNRHGFLTSTIGAAEPVENFEVVGALNYRRSGSFEDGHGDEINGSAFRAESGLMKGKYTFGDDLQHEVKASYQLWHTDSSGQDYAQTGTSSGFGTIDREVTDQTMVFGYGYTPVDNDLIDADVTLSYTSSQNEQDNASSPGGSQIYDPITYDYEIWSLRAQNTASFVGDGYENFLTAGMEYVLQKRTADKESTTSFSGTNVSIHPGGEGDRIGVFAQNEFIWNDTLTLIPGIRVDWQELEPNDDVTGNRQDFQASAVSPKLAAMYKLNRNWGVFGSVAYTERMPVIDELYDGGSGNAQLGSEQSLNYEGGVSMTLDNVALERDALSAKGTVFLNKVNDLIERAARTAPYRNVGEAEIKGVELEASYNSDYFYSRAAYTMIRGEDTETDAHLDTIPADELVLTLGGRMPEYDLDFGWRGVFAREQTKFSSTFTTPSDGYVVHDVYVNWTPDEGYLKDAEFRFGVDNVMDKAYREFLANDQAKGRTFKLTLAKQF</sequence>
<dbReference type="GO" id="GO:0009279">
    <property type="term" value="C:cell outer membrane"/>
    <property type="evidence" value="ECO:0007669"/>
    <property type="project" value="UniProtKB-SubCell"/>
</dbReference>
<evidence type="ECO:0000259" key="11">
    <source>
        <dbReference type="Pfam" id="PF00593"/>
    </source>
</evidence>
<dbReference type="AlphaFoldDB" id="A0A7Y0E3F0"/>
<keyword evidence="7 9" id="KW-0472">Membrane</keyword>
<evidence type="ECO:0000256" key="9">
    <source>
        <dbReference type="PROSITE-ProRule" id="PRU01360"/>
    </source>
</evidence>
<dbReference type="InterPro" id="IPR037066">
    <property type="entry name" value="Plug_dom_sf"/>
</dbReference>
<dbReference type="NCBIfam" id="TIGR01785">
    <property type="entry name" value="TonB-hemin"/>
    <property type="match status" value="1"/>
</dbReference>
<dbReference type="InterPro" id="IPR036942">
    <property type="entry name" value="Beta-barrel_TonB_sf"/>
</dbReference>
<dbReference type="SUPFAM" id="SSF56935">
    <property type="entry name" value="Porins"/>
    <property type="match status" value="1"/>
</dbReference>
<organism evidence="13 14">
    <name type="scientific">Pacificispira spongiicola</name>
    <dbReference type="NCBI Taxonomy" id="2729598"/>
    <lineage>
        <taxon>Bacteria</taxon>
        <taxon>Pseudomonadati</taxon>
        <taxon>Pseudomonadota</taxon>
        <taxon>Alphaproteobacteria</taxon>
        <taxon>Rhodospirillales</taxon>
        <taxon>Rhodospirillaceae</taxon>
        <taxon>Pacificispira</taxon>
    </lineage>
</organism>
<evidence type="ECO:0000256" key="7">
    <source>
        <dbReference type="ARBA" id="ARBA00023136"/>
    </source>
</evidence>
<evidence type="ECO:0000256" key="5">
    <source>
        <dbReference type="ARBA" id="ARBA00022692"/>
    </source>
</evidence>
<evidence type="ECO:0000256" key="1">
    <source>
        <dbReference type="ARBA" id="ARBA00004571"/>
    </source>
</evidence>
<reference evidence="13 14" key="1">
    <citation type="submission" date="2020-04" db="EMBL/GenBank/DDBJ databases">
        <title>Rhodospirillaceae bacterium KN72 isolated from deep sea.</title>
        <authorList>
            <person name="Zhang D.-C."/>
        </authorList>
    </citation>
    <scope>NUCLEOTIDE SEQUENCE [LARGE SCALE GENOMIC DNA]</scope>
    <source>
        <strain evidence="13 14">KN72</strain>
    </source>
</reference>
<comment type="similarity">
    <text evidence="2 9 10">Belongs to the TonB-dependent receptor family.</text>
</comment>
<dbReference type="Gene3D" id="2.170.130.10">
    <property type="entry name" value="TonB-dependent receptor, plug domain"/>
    <property type="match status" value="1"/>
</dbReference>
<evidence type="ECO:0000313" key="13">
    <source>
        <dbReference type="EMBL" id="NMM46428.1"/>
    </source>
</evidence>
<keyword evidence="5 9" id="KW-0812">Transmembrane</keyword>